<keyword evidence="2" id="KW-1185">Reference proteome</keyword>
<protein>
    <submittedName>
        <fullName evidence="1">Uncharacterized protein</fullName>
    </submittedName>
</protein>
<dbReference type="EMBL" id="JAGFBR010000017">
    <property type="protein sequence ID" value="KAH0452239.1"/>
    <property type="molecule type" value="Genomic_DNA"/>
</dbReference>
<sequence length="77" mass="8735">MLLQTLVVKSWRPARSLDVTADASWVEEEESQLEDVQFEQLQHVVDLEGEEPPPEVLESAVESLARVVGSRFEILPF</sequence>
<proteinExistence type="predicted"/>
<organism evidence="1 2">
    <name type="scientific">Dendrobium chrysotoxum</name>
    <name type="common">Orchid</name>
    <dbReference type="NCBI Taxonomy" id="161865"/>
    <lineage>
        <taxon>Eukaryota</taxon>
        <taxon>Viridiplantae</taxon>
        <taxon>Streptophyta</taxon>
        <taxon>Embryophyta</taxon>
        <taxon>Tracheophyta</taxon>
        <taxon>Spermatophyta</taxon>
        <taxon>Magnoliopsida</taxon>
        <taxon>Liliopsida</taxon>
        <taxon>Asparagales</taxon>
        <taxon>Orchidaceae</taxon>
        <taxon>Epidendroideae</taxon>
        <taxon>Malaxideae</taxon>
        <taxon>Dendrobiinae</taxon>
        <taxon>Dendrobium</taxon>
    </lineage>
</organism>
<gene>
    <name evidence="1" type="ORF">IEQ34_019538</name>
</gene>
<dbReference type="AlphaFoldDB" id="A0AAV7G931"/>
<accession>A0AAV7G931</accession>
<comment type="caution">
    <text evidence="1">The sequence shown here is derived from an EMBL/GenBank/DDBJ whole genome shotgun (WGS) entry which is preliminary data.</text>
</comment>
<dbReference type="Proteomes" id="UP000775213">
    <property type="component" value="Unassembled WGS sequence"/>
</dbReference>
<evidence type="ECO:0000313" key="1">
    <source>
        <dbReference type="EMBL" id="KAH0452239.1"/>
    </source>
</evidence>
<evidence type="ECO:0000313" key="2">
    <source>
        <dbReference type="Proteomes" id="UP000775213"/>
    </source>
</evidence>
<reference evidence="1 2" key="1">
    <citation type="journal article" date="2021" name="Hortic Res">
        <title>Chromosome-scale assembly of the Dendrobium chrysotoxum genome enhances the understanding of orchid evolution.</title>
        <authorList>
            <person name="Zhang Y."/>
            <person name="Zhang G.Q."/>
            <person name="Zhang D."/>
            <person name="Liu X.D."/>
            <person name="Xu X.Y."/>
            <person name="Sun W.H."/>
            <person name="Yu X."/>
            <person name="Zhu X."/>
            <person name="Wang Z.W."/>
            <person name="Zhao X."/>
            <person name="Zhong W.Y."/>
            <person name="Chen H."/>
            <person name="Yin W.L."/>
            <person name="Huang T."/>
            <person name="Niu S.C."/>
            <person name="Liu Z.J."/>
        </authorList>
    </citation>
    <scope>NUCLEOTIDE SEQUENCE [LARGE SCALE GENOMIC DNA]</scope>
    <source>
        <strain evidence="1">Lindl</strain>
    </source>
</reference>
<name>A0AAV7G931_DENCH</name>